<dbReference type="InterPro" id="IPR036465">
    <property type="entry name" value="vWFA_dom_sf"/>
</dbReference>
<evidence type="ECO:0000313" key="4">
    <source>
        <dbReference type="Proteomes" id="UP001321473"/>
    </source>
</evidence>
<dbReference type="EMBL" id="JARKHS020029075">
    <property type="protein sequence ID" value="KAK8763692.1"/>
    <property type="molecule type" value="Genomic_DNA"/>
</dbReference>
<dbReference type="NCBIfam" id="NF041940">
    <property type="entry name" value="choice_anch_X"/>
    <property type="match status" value="3"/>
</dbReference>
<comment type="caution">
    <text evidence="3">The sequence shown here is derived from an EMBL/GenBank/DDBJ whole genome shotgun (WGS) entry which is preliminary data.</text>
</comment>
<dbReference type="Pfam" id="PF08434">
    <property type="entry name" value="CLCA"/>
    <property type="match status" value="1"/>
</dbReference>
<keyword evidence="1" id="KW-0732">Signal</keyword>
<proteinExistence type="predicted"/>
<keyword evidence="4" id="KW-1185">Reference proteome</keyword>
<feature type="non-terminal residue" evidence="3">
    <location>
        <position position="1267"/>
    </location>
</feature>
<protein>
    <recommendedName>
        <fullName evidence="2">Calcium-activated chloride channel N-terminal domain-containing protein</fullName>
    </recommendedName>
</protein>
<evidence type="ECO:0000313" key="3">
    <source>
        <dbReference type="EMBL" id="KAK8763692.1"/>
    </source>
</evidence>
<organism evidence="3 4">
    <name type="scientific">Amblyomma americanum</name>
    <name type="common">Lone star tick</name>
    <dbReference type="NCBI Taxonomy" id="6943"/>
    <lineage>
        <taxon>Eukaryota</taxon>
        <taxon>Metazoa</taxon>
        <taxon>Ecdysozoa</taxon>
        <taxon>Arthropoda</taxon>
        <taxon>Chelicerata</taxon>
        <taxon>Arachnida</taxon>
        <taxon>Acari</taxon>
        <taxon>Parasitiformes</taxon>
        <taxon>Ixodida</taxon>
        <taxon>Ixodoidea</taxon>
        <taxon>Ixodidae</taxon>
        <taxon>Amblyomminae</taxon>
        <taxon>Amblyomma</taxon>
    </lineage>
</organism>
<sequence>METVPCFAAALLFLLSTAASLNIDTSDGGYREVWVSISESVPPNQSIIDNIKALFRSSSEFLHKATNGRVYFKQVTIEVPKTWPKRSSARALSSNAFDKSDVRIDMPTKQYGDKPFTHQVKPCGQPGDFIQLTPGFLATLTNSTAKRSINPAYVFVHEWAHFRYGVFDEYGSLNDSRYPLTYCHREKVRLNACSSKIAFVARTADGGTCSMDTECRFLDDCVVTFYQPPKDDPVESSIMFMPYIANDYNRIGFLQEAAKRYLGDIEDGSRRLAIVAFSSHAQVVHTLMPVNVNTRHRFLDAIEKLSAYGGTCIGCGLDTALKADTVEVSVRVKSEPRTKDDEPIRVSCEMSNMLVDKFDKAIVYAKVTKGKKVVLDAVVFATVYRPKMQDAPQAITIPLHDDGKDPDVHPDDGTYSGYFTQFTGKGRYAVAAHVSNQKTTRLAEPLSGSGSFFTTALLSATTEVPTGTSFEPASEYPIHDFVVVNTTTETRNTTGAPVQTVDPFERVASGGSFQVTVEILEKQVPPGDIRDLAVTDVLPGDNDTLMVKLTWTWPGAHLTSGNGPDVNSNDGVYSGYFTQFNGMGRYTVMAVVSTQKTTRLAKSLGGSGTFLTTSFLHGMSEAATGTSFESASEFQVSMFEIIDGTTEDTTADRVDDFQRVASGGCFQVTEDIVEEDVPPGKIWDLAVEDVRPGEYLTLLVELTWTWPGAHLTSGMEAATGTSFESASEFQVSMFEIIDGTTEDTTADTVDDFQRVASGGSFQVTEDIVEEDVPPGKIWDLAVEDVRPGEYLTLLVELTWTWPGAHLTSGMVPTDKMGTVTGFAPTLLLLLSTASSVDIDTSDRSNKELGVSIGDNVPPDESIIDNVKVGMWTLHVTSSTSAPEEVSVRVKSEPRGKDDEPIRVSCEMGIMLVDRSDGAVVYAKVTKDKKVILDAVVFATVHRPKMQDASHAITISLHDDGRGPDVHSNDGVYSGYFTQFTGMGRYTVMAVVSTQKTTRLAKPLSGSGTFFTTSFLHGMSEAATGTSFESASEFQVSMFEIIDGTTEDTTADRVDDFQRVASAGSFQVTEDIVEEDVPPEKIWDLAVEDVRPGEYLTLLVELTWTWPGAHLTSGMGPDVHSNDGVYSGYFTQFTGMGRYTVMAVVSTQKTTRLAKPLSGSGSFLTTSFLHGMSEAATGTSFESASEFQVSMFEIIDGTTEDTTADRVDDFQRVASGGSFLVTEDIVEEDVPPRKIWDLAVEDVRPGEYLTLLLELTWTWPGAHLTSGM</sequence>
<accession>A0AAQ4DMK2</accession>
<dbReference type="InterPro" id="IPR013642">
    <property type="entry name" value="CLCA_N"/>
</dbReference>
<evidence type="ECO:0000256" key="1">
    <source>
        <dbReference type="SAM" id="SignalP"/>
    </source>
</evidence>
<reference evidence="3 4" key="1">
    <citation type="journal article" date="2023" name="Arcadia Sci">
        <title>De novo assembly of a long-read Amblyomma americanum tick genome.</title>
        <authorList>
            <person name="Chou S."/>
            <person name="Poskanzer K.E."/>
            <person name="Rollins M."/>
            <person name="Thuy-Boun P.S."/>
        </authorList>
    </citation>
    <scope>NUCLEOTIDE SEQUENCE [LARGE SCALE GENOMIC DNA]</scope>
    <source>
        <strain evidence="3">F_SG_1</strain>
        <tissue evidence="3">Salivary glands</tissue>
    </source>
</reference>
<feature type="chain" id="PRO_5042815289" description="Calcium-activated chloride channel N-terminal domain-containing protein" evidence="1">
    <location>
        <begin position="21"/>
        <end position="1267"/>
    </location>
</feature>
<feature type="domain" description="Calcium-activated chloride channel N-terminal" evidence="2">
    <location>
        <begin position="25"/>
        <end position="244"/>
    </location>
</feature>
<evidence type="ECO:0000259" key="2">
    <source>
        <dbReference type="Pfam" id="PF08434"/>
    </source>
</evidence>
<dbReference type="SUPFAM" id="SSF53300">
    <property type="entry name" value="vWA-like"/>
    <property type="match status" value="1"/>
</dbReference>
<name>A0AAQ4DMK2_AMBAM</name>
<dbReference type="Proteomes" id="UP001321473">
    <property type="component" value="Unassembled WGS sequence"/>
</dbReference>
<dbReference type="GO" id="GO:0032991">
    <property type="term" value="C:protein-containing complex"/>
    <property type="evidence" value="ECO:0007669"/>
    <property type="project" value="UniProtKB-ARBA"/>
</dbReference>
<dbReference type="AlphaFoldDB" id="A0AAQ4DMK2"/>
<dbReference type="Gene3D" id="3.40.50.410">
    <property type="entry name" value="von Willebrand factor, type A domain"/>
    <property type="match status" value="1"/>
</dbReference>
<feature type="signal peptide" evidence="1">
    <location>
        <begin position="1"/>
        <end position="20"/>
    </location>
</feature>
<gene>
    <name evidence="3" type="ORF">V5799_033695</name>
</gene>